<gene>
    <name evidence="2" type="ORF">B7P33_06265</name>
</gene>
<evidence type="ECO:0000313" key="2">
    <source>
        <dbReference type="EMBL" id="PCE64772.1"/>
    </source>
</evidence>
<dbReference type="OrthoDB" id="1429638at2"/>
<dbReference type="Proteomes" id="UP000219559">
    <property type="component" value="Unassembled WGS sequence"/>
</dbReference>
<keyword evidence="1" id="KW-0812">Transmembrane</keyword>
<protein>
    <recommendedName>
        <fullName evidence="4">DoxX subfamily</fullName>
    </recommendedName>
</protein>
<dbReference type="EMBL" id="NBWU01000002">
    <property type="protein sequence ID" value="PCE64772.1"/>
    <property type="molecule type" value="Genomic_DNA"/>
</dbReference>
<reference evidence="2 3" key="1">
    <citation type="submission" date="2017-04" db="EMBL/GenBank/DDBJ databases">
        <title>A new member of the family Flavobacteriaceae isolated from ascidians.</title>
        <authorList>
            <person name="Chen L."/>
        </authorList>
    </citation>
    <scope>NUCLEOTIDE SEQUENCE [LARGE SCALE GENOMIC DNA]</scope>
    <source>
        <strain evidence="2 3">HQA918</strain>
    </source>
</reference>
<keyword evidence="1" id="KW-0472">Membrane</keyword>
<evidence type="ECO:0000313" key="3">
    <source>
        <dbReference type="Proteomes" id="UP000219559"/>
    </source>
</evidence>
<organism evidence="2 3">
    <name type="scientific">Sediminicola luteus</name>
    <dbReference type="NCBI Taxonomy" id="319238"/>
    <lineage>
        <taxon>Bacteria</taxon>
        <taxon>Pseudomonadati</taxon>
        <taxon>Bacteroidota</taxon>
        <taxon>Flavobacteriia</taxon>
        <taxon>Flavobacteriales</taxon>
        <taxon>Flavobacteriaceae</taxon>
        <taxon>Sediminicola</taxon>
    </lineage>
</organism>
<comment type="caution">
    <text evidence="2">The sequence shown here is derived from an EMBL/GenBank/DDBJ whole genome shotgun (WGS) entry which is preliminary data.</text>
</comment>
<evidence type="ECO:0008006" key="4">
    <source>
        <dbReference type="Google" id="ProtNLM"/>
    </source>
</evidence>
<dbReference type="AlphaFoldDB" id="A0A2A4GAJ5"/>
<feature type="transmembrane region" description="Helical" evidence="1">
    <location>
        <begin position="72"/>
        <end position="103"/>
    </location>
</feature>
<proteinExistence type="predicted"/>
<name>A0A2A4GAJ5_9FLAO</name>
<dbReference type="GO" id="GO:0016020">
    <property type="term" value="C:membrane"/>
    <property type="evidence" value="ECO:0007669"/>
    <property type="project" value="UniProtKB-SubCell"/>
</dbReference>
<keyword evidence="3" id="KW-1185">Reference proteome</keyword>
<sequence length="160" mass="17936">MQISMTKPRRLSLFFLRVAIGWHFAFEALSKIENPDWTAYYYLQASQGPFSGAFHALADSALMPLVDLLNQWGMLAIGLGLILGWFTRIWAYAGMALVFLYFLATPSWPGLEYPAAFEGNYLLVNKNLIECLALWVLALFPSGAPYGLDALFQNKKTAES</sequence>
<accession>A0A2A4GAJ5</accession>
<keyword evidence="1" id="KW-1133">Transmembrane helix</keyword>
<evidence type="ECO:0000256" key="1">
    <source>
        <dbReference type="SAM" id="Phobius"/>
    </source>
</evidence>